<keyword evidence="2" id="KW-1185">Reference proteome</keyword>
<dbReference type="Proteomes" id="UP000789525">
    <property type="component" value="Unassembled WGS sequence"/>
</dbReference>
<reference evidence="1" key="1">
    <citation type="submission" date="2021-06" db="EMBL/GenBank/DDBJ databases">
        <authorList>
            <person name="Kallberg Y."/>
            <person name="Tangrot J."/>
            <person name="Rosling A."/>
        </authorList>
    </citation>
    <scope>NUCLEOTIDE SEQUENCE</scope>
    <source>
        <strain evidence="1">CL356</strain>
    </source>
</reference>
<sequence>NLKDKIMEYENLFKSNPRLVIKASSVEFVNESLRDNKSFDKKLFLSILLGYFFGESVNSLYELPSRFQAIPLLEVLLKIDESTLPSGTVQKIHPAIVPLIRHNIRSGSFEWLNFFAVAKLLDPKYDFVDHIPEQNYSEKNMDTFLKLLKLQVCPHLDQLEDDDVYVRIAKWSLKQCNSMKSIVEVWNNIIIHTEARDVHLFKYFRERTQKIVKSIDIPADLCSQFTALPDDLKDLTTEMFRKQALHILGLHFNRDWIKEQAEAIRELFFLNEQLGWTRQEYTSLLDTISECSDLELLTSFPKLLEFWRTSFEDPHDKDLPNICKKWYRKLLERGSGITALKDKY</sequence>
<protein>
    <submittedName>
        <fullName evidence="1">10451_t:CDS:1</fullName>
    </submittedName>
</protein>
<comment type="caution">
    <text evidence="1">The sequence shown here is derived from an EMBL/GenBank/DDBJ whole genome shotgun (WGS) entry which is preliminary data.</text>
</comment>
<evidence type="ECO:0000313" key="1">
    <source>
        <dbReference type="EMBL" id="CAG8746668.1"/>
    </source>
</evidence>
<accession>A0ACA9QD64</accession>
<name>A0ACA9QD64_9GLOM</name>
<feature type="non-terminal residue" evidence="1">
    <location>
        <position position="344"/>
    </location>
</feature>
<evidence type="ECO:0000313" key="2">
    <source>
        <dbReference type="Proteomes" id="UP000789525"/>
    </source>
</evidence>
<gene>
    <name evidence="1" type="ORF">ACOLOM_LOCUS12483</name>
</gene>
<dbReference type="EMBL" id="CAJVPT010050833">
    <property type="protein sequence ID" value="CAG8746668.1"/>
    <property type="molecule type" value="Genomic_DNA"/>
</dbReference>
<proteinExistence type="predicted"/>
<organism evidence="1 2">
    <name type="scientific">Acaulospora colombiana</name>
    <dbReference type="NCBI Taxonomy" id="27376"/>
    <lineage>
        <taxon>Eukaryota</taxon>
        <taxon>Fungi</taxon>
        <taxon>Fungi incertae sedis</taxon>
        <taxon>Mucoromycota</taxon>
        <taxon>Glomeromycotina</taxon>
        <taxon>Glomeromycetes</taxon>
        <taxon>Diversisporales</taxon>
        <taxon>Acaulosporaceae</taxon>
        <taxon>Acaulospora</taxon>
    </lineage>
</organism>
<feature type="non-terminal residue" evidence="1">
    <location>
        <position position="1"/>
    </location>
</feature>